<comment type="caution">
    <text evidence="1">The sequence shown here is derived from an EMBL/GenBank/DDBJ whole genome shotgun (WGS) entry which is preliminary data.</text>
</comment>
<keyword evidence="2" id="KW-1185">Reference proteome</keyword>
<protein>
    <submittedName>
        <fullName evidence="1">Uncharacterized protein</fullName>
    </submittedName>
</protein>
<organism evidence="1 2">
    <name type="scientific">Periplaneta americana</name>
    <name type="common">American cockroach</name>
    <name type="synonym">Blatta americana</name>
    <dbReference type="NCBI Taxonomy" id="6978"/>
    <lineage>
        <taxon>Eukaryota</taxon>
        <taxon>Metazoa</taxon>
        <taxon>Ecdysozoa</taxon>
        <taxon>Arthropoda</taxon>
        <taxon>Hexapoda</taxon>
        <taxon>Insecta</taxon>
        <taxon>Pterygota</taxon>
        <taxon>Neoptera</taxon>
        <taxon>Polyneoptera</taxon>
        <taxon>Dictyoptera</taxon>
        <taxon>Blattodea</taxon>
        <taxon>Blattoidea</taxon>
        <taxon>Blattidae</taxon>
        <taxon>Blattinae</taxon>
        <taxon>Periplaneta</taxon>
    </lineage>
</organism>
<name>A0ABQ8SEG7_PERAM</name>
<proteinExistence type="predicted"/>
<dbReference type="Proteomes" id="UP001148838">
    <property type="component" value="Unassembled WGS sequence"/>
</dbReference>
<gene>
    <name evidence="1" type="ORF">ANN_21113</name>
</gene>
<reference evidence="1 2" key="1">
    <citation type="journal article" date="2022" name="Allergy">
        <title>Genome assembly and annotation of Periplaneta americana reveal a comprehensive cockroach allergen profile.</title>
        <authorList>
            <person name="Wang L."/>
            <person name="Xiong Q."/>
            <person name="Saelim N."/>
            <person name="Wang L."/>
            <person name="Nong W."/>
            <person name="Wan A.T."/>
            <person name="Shi M."/>
            <person name="Liu X."/>
            <person name="Cao Q."/>
            <person name="Hui J.H.L."/>
            <person name="Sookrung N."/>
            <person name="Leung T.F."/>
            <person name="Tungtrongchitr A."/>
            <person name="Tsui S.K.W."/>
        </authorList>
    </citation>
    <scope>NUCLEOTIDE SEQUENCE [LARGE SCALE GENOMIC DNA]</scope>
    <source>
        <strain evidence="1">PWHHKU_190912</strain>
    </source>
</reference>
<evidence type="ECO:0000313" key="1">
    <source>
        <dbReference type="EMBL" id="KAJ4432493.1"/>
    </source>
</evidence>
<evidence type="ECO:0000313" key="2">
    <source>
        <dbReference type="Proteomes" id="UP001148838"/>
    </source>
</evidence>
<accession>A0ABQ8SEG7</accession>
<sequence>MASLREGGNEPAGFLKTICKCEQPDINCLNCRALTDGSRCFRSCLATRTTARQATSEAAVRGGRAWHPHFVDLRLRLK</sequence>
<dbReference type="EMBL" id="JAJSOF020000029">
    <property type="protein sequence ID" value="KAJ4432493.1"/>
    <property type="molecule type" value="Genomic_DNA"/>
</dbReference>